<dbReference type="PANTHER" id="PTHR10628">
    <property type="entry name" value="SIALIDASE"/>
    <property type="match status" value="1"/>
</dbReference>
<evidence type="ECO:0000313" key="7">
    <source>
        <dbReference type="EMBL" id="PCE66779.1"/>
    </source>
</evidence>
<feature type="domain" description="Sialidase N-terminal" evidence="6">
    <location>
        <begin position="23"/>
        <end position="95"/>
    </location>
</feature>
<sequence>MGSNIWVFAFCCLFCLPLSSQVTVSAKRLQYPLIATQTDNYLYRINLKTNETQTAIRGLGFDLTGSTDLTDIVGLRLYSSGTDSIINASNKKLLATVRPETPTGAFRFKASLDSTVYWWVSVQMYTGTKLEHLLHFTPTRLETADSSISIDPKNTDTPYRMGVALRKHRDDGVHTYRIPALVTSTQGTLLAAYDVRRDGSRDLQGDIDIGISRSTDGGQTWEPMQIALDMKNWGGLPEKFNGVSDASLLVDQKTGTLFVFGLWMHGVINPDGKWVTDLTETSTDWNHQWRNKGSQPGFGVKETSQFLMAQSTDDGKTWSKPVNLTQMCKKQEWWLWAPAPGNGIQLTDGTLVIPTQGRDAQGETFSNITYSKDGGQTWQTSQPARTNTTECAVVELPDGGLMLNMRDNRNRKEKGGANGRAVAVTYDLGENWQRHPSSNGLLPEPVCMGSLLAADGRLFFSNPNSKYRRQHITVKTSTDQGHSWPEKNWLLLDQGHGSGYSSLTKINEEYLGILYEGSQADLIFQKIPLTSLVSDKP</sequence>
<dbReference type="GO" id="GO:0009313">
    <property type="term" value="P:oligosaccharide catabolic process"/>
    <property type="evidence" value="ECO:0007669"/>
    <property type="project" value="TreeGrafter"/>
</dbReference>
<evidence type="ECO:0000256" key="1">
    <source>
        <dbReference type="ARBA" id="ARBA00000427"/>
    </source>
</evidence>
<dbReference type="InterPro" id="IPR011040">
    <property type="entry name" value="Sialidase"/>
</dbReference>
<dbReference type="EC" id="3.2.1.18" evidence="3"/>
<dbReference type="Proteomes" id="UP000219559">
    <property type="component" value="Unassembled WGS sequence"/>
</dbReference>
<reference evidence="7 8" key="1">
    <citation type="submission" date="2017-04" db="EMBL/GenBank/DDBJ databases">
        <title>A new member of the family Flavobacteriaceae isolated from ascidians.</title>
        <authorList>
            <person name="Chen L."/>
        </authorList>
    </citation>
    <scope>NUCLEOTIDE SEQUENCE [LARGE SCALE GENOMIC DNA]</scope>
    <source>
        <strain evidence="7 8">HQA918</strain>
    </source>
</reference>
<evidence type="ECO:0000256" key="3">
    <source>
        <dbReference type="ARBA" id="ARBA00012733"/>
    </source>
</evidence>
<accession>A0A2A4GCV5</accession>
<evidence type="ECO:0000259" key="5">
    <source>
        <dbReference type="Pfam" id="PF13088"/>
    </source>
</evidence>
<dbReference type="PANTHER" id="PTHR10628:SF30">
    <property type="entry name" value="EXO-ALPHA-SIALIDASE"/>
    <property type="match status" value="1"/>
</dbReference>
<feature type="signal peptide" evidence="4">
    <location>
        <begin position="1"/>
        <end position="20"/>
    </location>
</feature>
<evidence type="ECO:0000313" key="8">
    <source>
        <dbReference type="Proteomes" id="UP000219559"/>
    </source>
</evidence>
<comment type="catalytic activity">
    <reaction evidence="1">
        <text>Hydrolysis of alpha-(2-&gt;3)-, alpha-(2-&gt;6)-, alpha-(2-&gt;8)- glycosidic linkages of terminal sialic acid residues in oligosaccharides, glycoproteins, glycolipids, colominic acid and synthetic substrates.</text>
        <dbReference type="EC" id="3.2.1.18"/>
    </reaction>
</comment>
<dbReference type="GO" id="GO:0005737">
    <property type="term" value="C:cytoplasm"/>
    <property type="evidence" value="ECO:0007669"/>
    <property type="project" value="TreeGrafter"/>
</dbReference>
<dbReference type="InterPro" id="IPR026856">
    <property type="entry name" value="Sialidase_fam"/>
</dbReference>
<dbReference type="InterPro" id="IPR036278">
    <property type="entry name" value="Sialidase_sf"/>
</dbReference>
<feature type="domain" description="Sialidase" evidence="5">
    <location>
        <begin position="187"/>
        <end position="511"/>
    </location>
</feature>
<evidence type="ECO:0000256" key="2">
    <source>
        <dbReference type="ARBA" id="ARBA00009348"/>
    </source>
</evidence>
<comment type="caution">
    <text evidence="7">The sequence shown here is derived from an EMBL/GenBank/DDBJ whole genome shotgun (WGS) entry which is preliminary data.</text>
</comment>
<dbReference type="Pfam" id="PF14873">
    <property type="entry name" value="BNR_assoc_N"/>
    <property type="match status" value="1"/>
</dbReference>
<dbReference type="GO" id="GO:0016020">
    <property type="term" value="C:membrane"/>
    <property type="evidence" value="ECO:0007669"/>
    <property type="project" value="TreeGrafter"/>
</dbReference>
<evidence type="ECO:0000256" key="4">
    <source>
        <dbReference type="SAM" id="SignalP"/>
    </source>
</evidence>
<keyword evidence="8" id="KW-1185">Reference proteome</keyword>
<dbReference type="GO" id="GO:0006689">
    <property type="term" value="P:ganglioside catabolic process"/>
    <property type="evidence" value="ECO:0007669"/>
    <property type="project" value="TreeGrafter"/>
</dbReference>
<dbReference type="AlphaFoldDB" id="A0A2A4GCV5"/>
<gene>
    <name evidence="7" type="ORF">B7P33_03450</name>
</gene>
<proteinExistence type="inferred from homology"/>
<dbReference type="GO" id="GO:0004308">
    <property type="term" value="F:exo-alpha-sialidase activity"/>
    <property type="evidence" value="ECO:0007669"/>
    <property type="project" value="UniProtKB-EC"/>
</dbReference>
<organism evidence="7 8">
    <name type="scientific">Sediminicola luteus</name>
    <dbReference type="NCBI Taxonomy" id="319238"/>
    <lineage>
        <taxon>Bacteria</taxon>
        <taxon>Pseudomonadati</taxon>
        <taxon>Bacteroidota</taxon>
        <taxon>Flavobacteriia</taxon>
        <taxon>Flavobacteriales</taxon>
        <taxon>Flavobacteriaceae</taxon>
        <taxon>Sediminicola</taxon>
    </lineage>
</organism>
<dbReference type="SUPFAM" id="SSF50939">
    <property type="entry name" value="Sialidases"/>
    <property type="match status" value="1"/>
</dbReference>
<dbReference type="EMBL" id="NBWU01000001">
    <property type="protein sequence ID" value="PCE66779.1"/>
    <property type="molecule type" value="Genomic_DNA"/>
</dbReference>
<dbReference type="Gene3D" id="2.120.10.10">
    <property type="match status" value="1"/>
</dbReference>
<name>A0A2A4GCV5_9FLAO</name>
<comment type="similarity">
    <text evidence="2">Belongs to the glycosyl hydrolase 33 family.</text>
</comment>
<feature type="chain" id="PRO_5012562501" description="exo-alpha-sialidase" evidence="4">
    <location>
        <begin position="21"/>
        <end position="537"/>
    </location>
</feature>
<evidence type="ECO:0000259" key="6">
    <source>
        <dbReference type="Pfam" id="PF14873"/>
    </source>
</evidence>
<dbReference type="Pfam" id="PF13088">
    <property type="entry name" value="BNR_2"/>
    <property type="match status" value="1"/>
</dbReference>
<dbReference type="Gene3D" id="2.60.40.1290">
    <property type="match status" value="1"/>
</dbReference>
<protein>
    <recommendedName>
        <fullName evidence="3">exo-alpha-sialidase</fullName>
        <ecNumber evidence="3">3.2.1.18</ecNumber>
    </recommendedName>
</protein>
<dbReference type="CDD" id="cd15482">
    <property type="entry name" value="Sialidase_non-viral"/>
    <property type="match status" value="1"/>
</dbReference>
<dbReference type="InterPro" id="IPR029456">
    <property type="entry name" value="Sialidase_N"/>
</dbReference>
<keyword evidence="4" id="KW-0732">Signal</keyword>